<dbReference type="InterPro" id="IPR005135">
    <property type="entry name" value="Endo/exonuclease/phosphatase"/>
</dbReference>
<dbReference type="EMBL" id="BSYR01000010">
    <property type="protein sequence ID" value="GMI71705.1"/>
    <property type="molecule type" value="Genomic_DNA"/>
</dbReference>
<dbReference type="Pfam" id="PF03372">
    <property type="entry name" value="Exo_endo_phos"/>
    <property type="match status" value="1"/>
</dbReference>
<evidence type="ECO:0000313" key="3">
    <source>
        <dbReference type="Proteomes" id="UP001165190"/>
    </source>
</evidence>
<dbReference type="Proteomes" id="UP001165190">
    <property type="component" value="Unassembled WGS sequence"/>
</dbReference>
<reference evidence="2" key="1">
    <citation type="submission" date="2023-05" db="EMBL/GenBank/DDBJ databases">
        <title>Genome and transcriptome analyses reveal genes involved in the formation of fine ridges on petal epidermal cells in Hibiscus trionum.</title>
        <authorList>
            <person name="Koshimizu S."/>
            <person name="Masuda S."/>
            <person name="Ishii T."/>
            <person name="Shirasu K."/>
            <person name="Hoshino A."/>
            <person name="Arita M."/>
        </authorList>
    </citation>
    <scope>NUCLEOTIDE SEQUENCE</scope>
    <source>
        <strain evidence="2">Hamamatsu line</strain>
    </source>
</reference>
<dbReference type="PANTHER" id="PTHR35218:SF9">
    <property type="entry name" value="ENDONUCLEASE_EXONUCLEASE_PHOSPHATASE DOMAIN-CONTAINING PROTEIN"/>
    <property type="match status" value="1"/>
</dbReference>
<dbReference type="AlphaFoldDB" id="A0A9W7LQH6"/>
<dbReference type="InterPro" id="IPR036691">
    <property type="entry name" value="Endo/exonu/phosph_ase_sf"/>
</dbReference>
<evidence type="ECO:0000313" key="2">
    <source>
        <dbReference type="EMBL" id="GMI71705.1"/>
    </source>
</evidence>
<dbReference type="SUPFAM" id="SSF56219">
    <property type="entry name" value="DNase I-like"/>
    <property type="match status" value="1"/>
</dbReference>
<dbReference type="Gene3D" id="3.60.10.10">
    <property type="entry name" value="Endonuclease/exonuclease/phosphatase"/>
    <property type="match status" value="1"/>
</dbReference>
<dbReference type="OrthoDB" id="991388at2759"/>
<sequence>MKLLCWNVRGLGKPRARRRLHATLRDAKPSIIFLMETKLQSNEMATARRRCGFLSGIDVSSRGRNWGLFLARKDGCDVTLRSFSTHHIDIMVSRDTEGHCWRFTGFYGAPEEHLRKNSWNLLRSLDNCPNVPWVVIGDFNEILLSTEKMGGR</sequence>
<protein>
    <recommendedName>
        <fullName evidence="1">Endonuclease/exonuclease/phosphatase domain-containing protein</fullName>
    </recommendedName>
</protein>
<dbReference type="GO" id="GO:0003824">
    <property type="term" value="F:catalytic activity"/>
    <property type="evidence" value="ECO:0007669"/>
    <property type="project" value="InterPro"/>
</dbReference>
<dbReference type="PANTHER" id="PTHR35218">
    <property type="entry name" value="RNASE H DOMAIN-CONTAINING PROTEIN"/>
    <property type="match status" value="1"/>
</dbReference>
<proteinExistence type="predicted"/>
<name>A0A9W7LQH6_HIBTR</name>
<evidence type="ECO:0000259" key="1">
    <source>
        <dbReference type="Pfam" id="PF03372"/>
    </source>
</evidence>
<feature type="domain" description="Endonuclease/exonuclease/phosphatase" evidence="1">
    <location>
        <begin position="5"/>
        <end position="142"/>
    </location>
</feature>
<comment type="caution">
    <text evidence="2">The sequence shown here is derived from an EMBL/GenBank/DDBJ whole genome shotgun (WGS) entry which is preliminary data.</text>
</comment>
<gene>
    <name evidence="2" type="ORF">HRI_000839800</name>
</gene>
<accession>A0A9W7LQH6</accession>
<organism evidence="2 3">
    <name type="scientific">Hibiscus trionum</name>
    <name type="common">Flower of an hour</name>
    <dbReference type="NCBI Taxonomy" id="183268"/>
    <lineage>
        <taxon>Eukaryota</taxon>
        <taxon>Viridiplantae</taxon>
        <taxon>Streptophyta</taxon>
        <taxon>Embryophyta</taxon>
        <taxon>Tracheophyta</taxon>
        <taxon>Spermatophyta</taxon>
        <taxon>Magnoliopsida</taxon>
        <taxon>eudicotyledons</taxon>
        <taxon>Gunneridae</taxon>
        <taxon>Pentapetalae</taxon>
        <taxon>rosids</taxon>
        <taxon>malvids</taxon>
        <taxon>Malvales</taxon>
        <taxon>Malvaceae</taxon>
        <taxon>Malvoideae</taxon>
        <taxon>Hibiscus</taxon>
    </lineage>
</organism>
<keyword evidence="3" id="KW-1185">Reference proteome</keyword>